<dbReference type="PROSITE" id="PS50893">
    <property type="entry name" value="ABC_TRANSPORTER_2"/>
    <property type="match status" value="1"/>
</dbReference>
<feature type="region of interest" description="Disordered" evidence="5">
    <location>
        <begin position="553"/>
        <end position="572"/>
    </location>
</feature>
<dbReference type="InterPro" id="IPR011527">
    <property type="entry name" value="ABC1_TM_dom"/>
</dbReference>
<feature type="transmembrane region" description="Helical" evidence="6">
    <location>
        <begin position="27"/>
        <end position="52"/>
    </location>
</feature>
<keyword evidence="4 6" id="KW-0472">Membrane</keyword>
<dbReference type="InterPro" id="IPR036640">
    <property type="entry name" value="ABC1_TM_sf"/>
</dbReference>
<evidence type="ECO:0000256" key="6">
    <source>
        <dbReference type="SAM" id="Phobius"/>
    </source>
</evidence>
<gene>
    <name evidence="9" type="ORF">J2S59_002068</name>
</gene>
<keyword evidence="10" id="KW-1185">Reference proteome</keyword>
<keyword evidence="9" id="KW-0067">ATP-binding</keyword>
<comment type="caution">
    <text evidence="9">The sequence shown here is derived from an EMBL/GenBank/DDBJ whole genome shotgun (WGS) entry which is preliminary data.</text>
</comment>
<dbReference type="RefSeq" id="WP_306825080.1">
    <property type="nucleotide sequence ID" value="NZ_JAUSQM010000001.1"/>
</dbReference>
<dbReference type="Proteomes" id="UP001240447">
    <property type="component" value="Unassembled WGS sequence"/>
</dbReference>
<feature type="transmembrane region" description="Helical" evidence="6">
    <location>
        <begin position="140"/>
        <end position="159"/>
    </location>
</feature>
<evidence type="ECO:0000256" key="3">
    <source>
        <dbReference type="ARBA" id="ARBA00022989"/>
    </source>
</evidence>
<feature type="transmembrane region" description="Helical" evidence="6">
    <location>
        <begin position="58"/>
        <end position="78"/>
    </location>
</feature>
<protein>
    <submittedName>
        <fullName evidence="9">ABC transport system ATP-binding protein</fullName>
    </submittedName>
</protein>
<organism evidence="9 10">
    <name type="scientific">Nocardioides massiliensis</name>
    <dbReference type="NCBI Taxonomy" id="1325935"/>
    <lineage>
        <taxon>Bacteria</taxon>
        <taxon>Bacillati</taxon>
        <taxon>Actinomycetota</taxon>
        <taxon>Actinomycetes</taxon>
        <taxon>Propionibacteriales</taxon>
        <taxon>Nocardioidaceae</taxon>
        <taxon>Nocardioides</taxon>
    </lineage>
</organism>
<evidence type="ECO:0000256" key="2">
    <source>
        <dbReference type="ARBA" id="ARBA00022692"/>
    </source>
</evidence>
<evidence type="ECO:0000259" key="8">
    <source>
        <dbReference type="PROSITE" id="PS50929"/>
    </source>
</evidence>
<keyword evidence="9" id="KW-0547">Nucleotide-binding</keyword>
<comment type="subcellular location">
    <subcellularLocation>
        <location evidence="1">Cell membrane</location>
        <topology evidence="1">Multi-pass membrane protein</topology>
    </subcellularLocation>
</comment>
<dbReference type="PANTHER" id="PTHR43394">
    <property type="entry name" value="ATP-DEPENDENT PERMEASE MDL1, MITOCHONDRIAL"/>
    <property type="match status" value="1"/>
</dbReference>
<dbReference type="InterPro" id="IPR027417">
    <property type="entry name" value="P-loop_NTPase"/>
</dbReference>
<keyword evidence="3 6" id="KW-1133">Transmembrane helix</keyword>
<evidence type="ECO:0000256" key="4">
    <source>
        <dbReference type="ARBA" id="ARBA00023136"/>
    </source>
</evidence>
<dbReference type="SUPFAM" id="SSF52540">
    <property type="entry name" value="P-loop containing nucleoside triphosphate hydrolases"/>
    <property type="match status" value="1"/>
</dbReference>
<keyword evidence="2 6" id="KW-0812">Transmembrane</keyword>
<dbReference type="PANTHER" id="PTHR43394:SF1">
    <property type="entry name" value="ATP-BINDING CASSETTE SUB-FAMILY B MEMBER 10, MITOCHONDRIAL"/>
    <property type="match status" value="1"/>
</dbReference>
<dbReference type="PROSITE" id="PS00211">
    <property type="entry name" value="ABC_TRANSPORTER_1"/>
    <property type="match status" value="1"/>
</dbReference>
<feature type="transmembrane region" description="Helical" evidence="6">
    <location>
        <begin position="251"/>
        <end position="273"/>
    </location>
</feature>
<dbReference type="InterPro" id="IPR039421">
    <property type="entry name" value="Type_1_exporter"/>
</dbReference>
<dbReference type="Pfam" id="PF00005">
    <property type="entry name" value="ABC_tran"/>
    <property type="match status" value="1"/>
</dbReference>
<reference evidence="9 10" key="1">
    <citation type="submission" date="2023-07" db="EMBL/GenBank/DDBJ databases">
        <title>Sequencing the genomes of 1000 actinobacteria strains.</title>
        <authorList>
            <person name="Klenk H.-P."/>
        </authorList>
    </citation>
    <scope>NUCLEOTIDE SEQUENCE [LARGE SCALE GENOMIC DNA]</scope>
    <source>
        <strain evidence="9 10">GD13</strain>
    </source>
</reference>
<evidence type="ECO:0000256" key="5">
    <source>
        <dbReference type="SAM" id="MobiDB-lite"/>
    </source>
</evidence>
<dbReference type="PROSITE" id="PS50929">
    <property type="entry name" value="ABC_TM1F"/>
    <property type="match status" value="1"/>
</dbReference>
<dbReference type="Gene3D" id="1.20.1560.10">
    <property type="entry name" value="ABC transporter type 1, transmembrane domain"/>
    <property type="match status" value="1"/>
</dbReference>
<name>A0ABT9NPB1_9ACTN</name>
<accession>A0ABT9NPB1</accession>
<dbReference type="Gene3D" id="3.40.50.300">
    <property type="entry name" value="P-loop containing nucleotide triphosphate hydrolases"/>
    <property type="match status" value="1"/>
</dbReference>
<proteinExistence type="predicted"/>
<feature type="domain" description="ABC transporter" evidence="7">
    <location>
        <begin position="314"/>
        <end position="569"/>
    </location>
</feature>
<evidence type="ECO:0000313" key="10">
    <source>
        <dbReference type="Proteomes" id="UP001240447"/>
    </source>
</evidence>
<dbReference type="InterPro" id="IPR017871">
    <property type="entry name" value="ABC_transporter-like_CS"/>
</dbReference>
<sequence>MPADPSAVPSGSWRLLRRVLWRHRGRLAAGSLLISIWQVCEAMVPVAIGLIIDNAVATGSWTALAWSVVGLTALFAVLSTGYRLGARITFTAGQHESHRIRLGVVGHLLRPQGARTSMLPGQTLSLATSDAEQVAAIMRFAGFVLAAVAGIGVSSWLLLTIELQLGLAVLVGTPTVVLLVQVATPLIARRSGARMTAVAETVGVATDLIEGMRVLRGIGGEDEAARRYRSSSRRAESAGVHAATAYGVQGLLTTTLSALLLAGVALLAGRLALRGEISIGELIAVVGLAQFLAEPVALVGMLSAQTAAAAGSARRLIDFWQSPPLTSTGTAVPASPAAVELRSVTSGPLHDLTLTGRPGELLAVVVPDPVEATALRAVLAGERAVEEGEVRVGGVLLSKLAPRSRVAALVVDPSHPELFEGTLRDNVDPGGTYDDERLAAVLAASAADDVVDLRQGGTDQQVAARGASYSGGQRQRIALARALAADPEVLVLHDPTTAVDSVTEQRIARGLRGLRHGGSVRSTWLLTSSPALLDVADRVVLLRDGRVVAEGTHHELTSHPDHGAGYREAVLR</sequence>
<feature type="domain" description="ABC transmembrane type-1" evidence="8">
    <location>
        <begin position="28"/>
        <end position="308"/>
    </location>
</feature>
<evidence type="ECO:0000313" key="9">
    <source>
        <dbReference type="EMBL" id="MDP9822259.1"/>
    </source>
</evidence>
<dbReference type="Pfam" id="PF00664">
    <property type="entry name" value="ABC_membrane"/>
    <property type="match status" value="1"/>
</dbReference>
<feature type="transmembrane region" description="Helical" evidence="6">
    <location>
        <begin position="165"/>
        <end position="188"/>
    </location>
</feature>
<evidence type="ECO:0000256" key="1">
    <source>
        <dbReference type="ARBA" id="ARBA00004651"/>
    </source>
</evidence>
<dbReference type="SUPFAM" id="SSF90123">
    <property type="entry name" value="ABC transporter transmembrane region"/>
    <property type="match status" value="1"/>
</dbReference>
<evidence type="ECO:0000259" key="7">
    <source>
        <dbReference type="PROSITE" id="PS50893"/>
    </source>
</evidence>
<dbReference type="InterPro" id="IPR003439">
    <property type="entry name" value="ABC_transporter-like_ATP-bd"/>
</dbReference>
<dbReference type="GO" id="GO:0005524">
    <property type="term" value="F:ATP binding"/>
    <property type="evidence" value="ECO:0007669"/>
    <property type="project" value="UniProtKB-KW"/>
</dbReference>
<dbReference type="EMBL" id="JAUSQM010000001">
    <property type="protein sequence ID" value="MDP9822259.1"/>
    <property type="molecule type" value="Genomic_DNA"/>
</dbReference>